<dbReference type="Gene3D" id="3.90.79.10">
    <property type="entry name" value="Nucleoside Triphosphate Pyrophosphohydrolase"/>
    <property type="match status" value="1"/>
</dbReference>
<dbReference type="InterPro" id="IPR000086">
    <property type="entry name" value="NUDIX_hydrolase_dom"/>
</dbReference>
<feature type="domain" description="Nudix hydrolase" evidence="8">
    <location>
        <begin position="145"/>
        <end position="390"/>
    </location>
</feature>
<keyword evidence="5" id="KW-0460">Magnesium</keyword>
<dbReference type="CDD" id="cd18870">
    <property type="entry name" value="NUDIX_AcylCoAdiphos_Nudt19"/>
    <property type="match status" value="1"/>
</dbReference>
<keyword evidence="4" id="KW-0378">Hydrolase</keyword>
<dbReference type="SUPFAM" id="SSF55811">
    <property type="entry name" value="Nudix"/>
    <property type="match status" value="1"/>
</dbReference>
<dbReference type="EMBL" id="RCSW01000010">
    <property type="protein sequence ID" value="KAF7943905.1"/>
    <property type="molecule type" value="Genomic_DNA"/>
</dbReference>
<dbReference type="PANTHER" id="PTHR12318">
    <property type="entry name" value="TESTOSTERONE-REGULATED PROTEIN RP2"/>
    <property type="match status" value="1"/>
</dbReference>
<evidence type="ECO:0000256" key="6">
    <source>
        <dbReference type="ARBA" id="ARBA00023211"/>
    </source>
</evidence>
<gene>
    <name evidence="9" type="ORF">EAE97_005975</name>
</gene>
<dbReference type="GO" id="GO:0016818">
    <property type="term" value="F:hydrolase activity, acting on acid anhydrides, in phosphorus-containing anhydrides"/>
    <property type="evidence" value="ECO:0007669"/>
    <property type="project" value="InterPro"/>
</dbReference>
<dbReference type="RefSeq" id="XP_038732964.1">
    <property type="nucleotide sequence ID" value="XM_038876488.1"/>
</dbReference>
<feature type="compositionally biased region" description="Basic and acidic residues" evidence="7">
    <location>
        <begin position="488"/>
        <end position="501"/>
    </location>
</feature>
<evidence type="ECO:0000313" key="9">
    <source>
        <dbReference type="EMBL" id="KAF7943905.1"/>
    </source>
</evidence>
<dbReference type="AlphaFoldDB" id="A0A9P5IJU2"/>
<feature type="compositionally biased region" description="Basic and acidic residues" evidence="7">
    <location>
        <begin position="238"/>
        <end position="258"/>
    </location>
</feature>
<proteinExistence type="predicted"/>
<feature type="compositionally biased region" description="Gly residues" evidence="7">
    <location>
        <begin position="502"/>
        <end position="512"/>
    </location>
</feature>
<dbReference type="InterPro" id="IPR039121">
    <property type="entry name" value="NUDT19"/>
</dbReference>
<protein>
    <recommendedName>
        <fullName evidence="8">Nudix hydrolase domain-containing protein</fullName>
    </recommendedName>
</protein>
<feature type="region of interest" description="Disordered" evidence="7">
    <location>
        <begin position="488"/>
        <end position="512"/>
    </location>
</feature>
<feature type="compositionally biased region" description="Basic and acidic residues" evidence="7">
    <location>
        <begin position="134"/>
        <end position="143"/>
    </location>
</feature>
<keyword evidence="10" id="KW-1185">Reference proteome</keyword>
<keyword evidence="3" id="KW-0479">Metal-binding</keyword>
<reference evidence="9 10" key="1">
    <citation type="journal article" date="2020" name="Genome Biol. Evol.">
        <title>Comparative genomics of Sclerotiniaceae.</title>
        <authorList>
            <person name="Valero Jimenez C.A."/>
            <person name="Steentjes M."/>
            <person name="Scholten O.E."/>
            <person name="Van Kan J.A.L."/>
        </authorList>
    </citation>
    <scope>NUCLEOTIDE SEQUENCE [LARGE SCALE GENOMIC DNA]</scope>
    <source>
        <strain evidence="9 10">MUCL 94</strain>
    </source>
</reference>
<feature type="region of interest" description="Disordered" evidence="7">
    <location>
        <begin position="91"/>
        <end position="143"/>
    </location>
</feature>
<evidence type="ECO:0000256" key="1">
    <source>
        <dbReference type="ARBA" id="ARBA00001936"/>
    </source>
</evidence>
<dbReference type="InterPro" id="IPR015797">
    <property type="entry name" value="NUDIX_hydrolase-like_dom_sf"/>
</dbReference>
<comment type="caution">
    <text evidence="9">The sequence shown here is derived from an EMBL/GenBank/DDBJ whole genome shotgun (WGS) entry which is preliminary data.</text>
</comment>
<accession>A0A9P5IJU2</accession>
<comment type="cofactor">
    <cofactor evidence="1">
        <name>Mn(2+)</name>
        <dbReference type="ChEBI" id="CHEBI:29035"/>
    </cofactor>
</comment>
<evidence type="ECO:0000259" key="8">
    <source>
        <dbReference type="PROSITE" id="PS51462"/>
    </source>
</evidence>
<dbReference type="GeneID" id="62149564"/>
<name>A0A9P5IJU2_9HELO</name>
<evidence type="ECO:0000313" key="10">
    <source>
        <dbReference type="Proteomes" id="UP000710849"/>
    </source>
</evidence>
<dbReference type="GO" id="GO:0046872">
    <property type="term" value="F:metal ion binding"/>
    <property type="evidence" value="ECO:0007669"/>
    <property type="project" value="UniProtKB-KW"/>
</dbReference>
<feature type="compositionally biased region" description="Basic and acidic residues" evidence="7">
    <location>
        <begin position="331"/>
        <end position="341"/>
    </location>
</feature>
<feature type="region of interest" description="Disordered" evidence="7">
    <location>
        <begin position="226"/>
        <end position="258"/>
    </location>
</feature>
<dbReference type="PROSITE" id="PS51462">
    <property type="entry name" value="NUDIX"/>
    <property type="match status" value="1"/>
</dbReference>
<organism evidence="9 10">
    <name type="scientific">Botrytis byssoidea</name>
    <dbReference type="NCBI Taxonomy" id="139641"/>
    <lineage>
        <taxon>Eukaryota</taxon>
        <taxon>Fungi</taxon>
        <taxon>Dikarya</taxon>
        <taxon>Ascomycota</taxon>
        <taxon>Pezizomycotina</taxon>
        <taxon>Leotiomycetes</taxon>
        <taxon>Helotiales</taxon>
        <taxon>Sclerotiniaceae</taxon>
        <taxon>Botrytis</taxon>
    </lineage>
</organism>
<feature type="compositionally biased region" description="Polar residues" evidence="7">
    <location>
        <begin position="228"/>
        <end position="237"/>
    </location>
</feature>
<dbReference type="PANTHER" id="PTHR12318:SF0">
    <property type="entry name" value="ACYL-COENZYME A DIPHOSPHATASE NUDT19"/>
    <property type="match status" value="1"/>
</dbReference>
<evidence type="ECO:0000256" key="4">
    <source>
        <dbReference type="ARBA" id="ARBA00022801"/>
    </source>
</evidence>
<dbReference type="GO" id="GO:0005739">
    <property type="term" value="C:mitochondrion"/>
    <property type="evidence" value="ECO:0007669"/>
    <property type="project" value="TreeGrafter"/>
</dbReference>
<dbReference type="Proteomes" id="UP000710849">
    <property type="component" value="Unassembled WGS sequence"/>
</dbReference>
<feature type="region of interest" description="Disordered" evidence="7">
    <location>
        <begin position="312"/>
        <end position="349"/>
    </location>
</feature>
<evidence type="ECO:0000256" key="7">
    <source>
        <dbReference type="SAM" id="MobiDB-lite"/>
    </source>
</evidence>
<evidence type="ECO:0000256" key="2">
    <source>
        <dbReference type="ARBA" id="ARBA00001946"/>
    </source>
</evidence>
<keyword evidence="6" id="KW-0464">Manganese</keyword>
<feature type="compositionally biased region" description="Polar residues" evidence="7">
    <location>
        <begin position="320"/>
        <end position="330"/>
    </location>
</feature>
<evidence type="ECO:0000256" key="5">
    <source>
        <dbReference type="ARBA" id="ARBA00022842"/>
    </source>
</evidence>
<comment type="cofactor">
    <cofactor evidence="2">
        <name>Mg(2+)</name>
        <dbReference type="ChEBI" id="CHEBI:18420"/>
    </cofactor>
</comment>
<sequence>MCKLHIRDPFIWISNRCSIHASRVSMSIIHFCHTSCFTFPIPVSVPVPVSLASRSIHKVITTSAFQFSTFRTLTVRRSHSRYRSFHTTRINTSPQSLGTFSRIRRRPRNMTLPGSRSPKSDLEKQYTSSTSSSKVDRKAKKEIAVPQPSSSILLISPQNQILLLHRIRTSSSFPSAHVFPGGNLDPYHESPIPSPSSPSRHVDSEIYRLGAIRECFEESGILLAVPSPSASPQTPEQKSTKKESLHIDEEEKSRARKEIHSRKIKFSTWLAQQGGIPDIDSLHPFTRWITPSNLPKRFTTQMYIYFLPLSSPSSPSTSTEVQNESVPTNQGEEKEKEKETHTTPTHDGGIEHTAAEFAYCSTWLDKARKGEIILFPPQFYLMELLSQFLLPAESKSKSQFSIDELAAQRTQVLQFLKGDGGDASGIFWGDKAMSPLSLGIRKKNGDGRVILGLDGQGPELEGRGRKGDAKRVVLVRFGKEGPREVEVRERREVLEEERGGDGEGGGGGGAKL</sequence>
<evidence type="ECO:0000256" key="3">
    <source>
        <dbReference type="ARBA" id="ARBA00022723"/>
    </source>
</evidence>